<evidence type="ECO:0000313" key="4">
    <source>
        <dbReference type="Proteomes" id="UP000070376"/>
    </source>
</evidence>
<keyword evidence="3" id="KW-0645">Protease</keyword>
<feature type="transmembrane region" description="Helical" evidence="1">
    <location>
        <begin position="99"/>
        <end position="117"/>
    </location>
</feature>
<feature type="domain" description="CAAX prenyl protease 2/Lysostaphin resistance protein A-like" evidence="2">
    <location>
        <begin position="99"/>
        <end position="181"/>
    </location>
</feature>
<organism evidence="3 4">
    <name type="scientific">Heyndrickxia coagulans</name>
    <name type="common">Weizmannia coagulans</name>
    <dbReference type="NCBI Taxonomy" id="1398"/>
    <lineage>
        <taxon>Bacteria</taxon>
        <taxon>Bacillati</taxon>
        <taxon>Bacillota</taxon>
        <taxon>Bacilli</taxon>
        <taxon>Bacillales</taxon>
        <taxon>Bacillaceae</taxon>
        <taxon>Heyndrickxia</taxon>
    </lineage>
</organism>
<keyword evidence="1" id="KW-0812">Transmembrane</keyword>
<accession>A0A133KIW0</accession>
<gene>
    <name evidence="3" type="ORF">HMPREF3213_02611</name>
</gene>
<keyword evidence="3" id="KW-0378">Hydrolase</keyword>
<dbReference type="EMBL" id="LRPN01000116">
    <property type="protein sequence ID" value="KWZ79507.1"/>
    <property type="molecule type" value="Genomic_DNA"/>
</dbReference>
<dbReference type="GO" id="GO:0004175">
    <property type="term" value="F:endopeptidase activity"/>
    <property type="evidence" value="ECO:0007669"/>
    <property type="project" value="UniProtKB-ARBA"/>
</dbReference>
<feature type="transmembrane region" description="Helical" evidence="1">
    <location>
        <begin position="20"/>
        <end position="41"/>
    </location>
</feature>
<keyword evidence="1" id="KW-0472">Membrane</keyword>
<dbReference type="InterPro" id="IPR003675">
    <property type="entry name" value="Rce1/LyrA-like_dom"/>
</dbReference>
<dbReference type="PATRIC" id="fig|1398.22.peg.2613"/>
<dbReference type="GO" id="GO:0006508">
    <property type="term" value="P:proteolysis"/>
    <property type="evidence" value="ECO:0007669"/>
    <property type="project" value="UniProtKB-KW"/>
</dbReference>
<comment type="caution">
    <text evidence="3">The sequence shown here is derived from an EMBL/GenBank/DDBJ whole genome shotgun (WGS) entry which is preliminary data.</text>
</comment>
<name>A0A133KIW0_HEYCO</name>
<feature type="transmembrane region" description="Helical" evidence="1">
    <location>
        <begin position="146"/>
        <end position="163"/>
    </location>
</feature>
<dbReference type="GO" id="GO:0080120">
    <property type="term" value="P:CAAX-box protein maturation"/>
    <property type="evidence" value="ECO:0007669"/>
    <property type="project" value="UniProtKB-ARBA"/>
</dbReference>
<dbReference type="AlphaFoldDB" id="A0A133KIW0"/>
<dbReference type="Proteomes" id="UP000070376">
    <property type="component" value="Unassembled WGS sequence"/>
</dbReference>
<evidence type="ECO:0000259" key="2">
    <source>
        <dbReference type="Pfam" id="PF02517"/>
    </source>
</evidence>
<sequence>MARRKQADLIKELTDRELTFHLILTQLILLFAAALLGFLLFPDGKAFFQHFHMSFAKCAYGLLNGVAVVFADTLLMKWLPKAYYDDGGVNERIFKTRSVPSIIALTALIAVAEELLFRGAIQTHFGLPAASLIFALMHIRYFDHWYLIANVLLLSFWIGAVYALSHENLPAVIIMHFTIDCLLGIRIKKQGI</sequence>
<protein>
    <submittedName>
        <fullName evidence="3">CAAX amino terminal protease family protein</fullName>
    </submittedName>
</protein>
<dbReference type="RefSeq" id="WP_014098132.1">
    <property type="nucleotide sequence ID" value="NZ_CP017888.1"/>
</dbReference>
<feature type="transmembrane region" description="Helical" evidence="1">
    <location>
        <begin position="61"/>
        <end position="79"/>
    </location>
</feature>
<evidence type="ECO:0000256" key="1">
    <source>
        <dbReference type="SAM" id="Phobius"/>
    </source>
</evidence>
<dbReference type="GeneID" id="93259639"/>
<dbReference type="Pfam" id="PF02517">
    <property type="entry name" value="Rce1-like"/>
    <property type="match status" value="1"/>
</dbReference>
<proteinExistence type="predicted"/>
<reference evidence="4" key="1">
    <citation type="submission" date="2016-01" db="EMBL/GenBank/DDBJ databases">
        <authorList>
            <person name="Mitreva M."/>
            <person name="Pepin K.H."/>
            <person name="Mihindukulasuriya K.A."/>
            <person name="Fulton R."/>
            <person name="Fronick C."/>
            <person name="O'Laughlin M."/>
            <person name="Miner T."/>
            <person name="Herter B."/>
            <person name="Rosa B.A."/>
            <person name="Cordes M."/>
            <person name="Tomlinson C."/>
            <person name="Wollam A."/>
            <person name="Palsikar V.B."/>
            <person name="Mardis E.R."/>
            <person name="Wilson R.K."/>
        </authorList>
    </citation>
    <scope>NUCLEOTIDE SEQUENCE [LARGE SCALE GENOMIC DNA]</scope>
    <source>
        <strain evidence="4">GED7749B</strain>
    </source>
</reference>
<keyword evidence="1" id="KW-1133">Transmembrane helix</keyword>
<evidence type="ECO:0000313" key="3">
    <source>
        <dbReference type="EMBL" id="KWZ79507.1"/>
    </source>
</evidence>